<protein>
    <submittedName>
        <fullName evidence="3">Predicted protein</fullName>
    </submittedName>
</protein>
<dbReference type="AlphaFoldDB" id="D7KX26"/>
<dbReference type="EMBL" id="GL348714">
    <property type="protein sequence ID" value="EFH64072.1"/>
    <property type="molecule type" value="Genomic_DNA"/>
</dbReference>
<dbReference type="InterPro" id="IPR013955">
    <property type="entry name" value="Rep_factor-A_C"/>
</dbReference>
<dbReference type="InterPro" id="IPR012340">
    <property type="entry name" value="NA-bd_OB-fold"/>
</dbReference>
<evidence type="ECO:0000313" key="3">
    <source>
        <dbReference type="EMBL" id="EFH64072.1"/>
    </source>
</evidence>
<keyword evidence="4" id="KW-1185">Reference proteome</keyword>
<dbReference type="Gramene" id="Al_scaffold_0002_2719">
    <property type="protein sequence ID" value="Al_scaffold_0002_2719"/>
    <property type="gene ID" value="Al_scaffold_0002_2719"/>
</dbReference>
<accession>D7KX26</accession>
<dbReference type="eggNOG" id="KOG0851">
    <property type="taxonomic scope" value="Eukaryota"/>
</dbReference>
<evidence type="ECO:0000259" key="2">
    <source>
        <dbReference type="Pfam" id="PF08646"/>
    </source>
</evidence>
<evidence type="ECO:0000256" key="1">
    <source>
        <dbReference type="SAM" id="MobiDB-lite"/>
    </source>
</evidence>
<dbReference type="STRING" id="81972.D7KX26"/>
<proteinExistence type="predicted"/>
<dbReference type="Gene3D" id="2.40.50.140">
    <property type="entry name" value="Nucleic acid-binding proteins"/>
    <property type="match status" value="1"/>
</dbReference>
<feature type="compositionally biased region" description="Polar residues" evidence="1">
    <location>
        <begin position="220"/>
        <end position="241"/>
    </location>
</feature>
<evidence type="ECO:0000313" key="4">
    <source>
        <dbReference type="Proteomes" id="UP000008694"/>
    </source>
</evidence>
<feature type="region of interest" description="Disordered" evidence="1">
    <location>
        <begin position="218"/>
        <end position="258"/>
    </location>
</feature>
<feature type="domain" description="Replication factor A C-terminal" evidence="2">
    <location>
        <begin position="148"/>
        <end position="211"/>
    </location>
</feature>
<dbReference type="Proteomes" id="UP000008694">
    <property type="component" value="Unassembled WGS sequence"/>
</dbReference>
<dbReference type="SUPFAM" id="SSF50249">
    <property type="entry name" value="Nucleic acid-binding proteins"/>
    <property type="match status" value="1"/>
</dbReference>
<name>D7KX26_ARALL</name>
<organism evidence="4">
    <name type="scientific">Arabidopsis lyrata subsp. lyrata</name>
    <name type="common">Lyre-leaved rock-cress</name>
    <dbReference type="NCBI Taxonomy" id="81972"/>
    <lineage>
        <taxon>Eukaryota</taxon>
        <taxon>Viridiplantae</taxon>
        <taxon>Streptophyta</taxon>
        <taxon>Embryophyta</taxon>
        <taxon>Tracheophyta</taxon>
        <taxon>Spermatophyta</taxon>
        <taxon>Magnoliopsida</taxon>
        <taxon>eudicotyledons</taxon>
        <taxon>Gunneridae</taxon>
        <taxon>Pentapetalae</taxon>
        <taxon>rosids</taxon>
        <taxon>malvids</taxon>
        <taxon>Brassicales</taxon>
        <taxon>Brassicaceae</taxon>
        <taxon>Camelineae</taxon>
        <taxon>Arabidopsis</taxon>
    </lineage>
</organism>
<gene>
    <name evidence="3" type="ORF">ARALYDRAFT_677569</name>
</gene>
<dbReference type="Pfam" id="PF08646">
    <property type="entry name" value="Rep_fac-A_C"/>
    <property type="match status" value="1"/>
</dbReference>
<reference evidence="4" key="1">
    <citation type="journal article" date="2011" name="Nat. Genet.">
        <title>The Arabidopsis lyrata genome sequence and the basis of rapid genome size change.</title>
        <authorList>
            <person name="Hu T.T."/>
            <person name="Pattyn P."/>
            <person name="Bakker E.G."/>
            <person name="Cao J."/>
            <person name="Cheng J.-F."/>
            <person name="Clark R.M."/>
            <person name="Fahlgren N."/>
            <person name="Fawcett J.A."/>
            <person name="Grimwood J."/>
            <person name="Gundlach H."/>
            <person name="Haberer G."/>
            <person name="Hollister J.D."/>
            <person name="Ossowski S."/>
            <person name="Ottilar R.P."/>
            <person name="Salamov A.A."/>
            <person name="Schneeberger K."/>
            <person name="Spannagl M."/>
            <person name="Wang X."/>
            <person name="Yang L."/>
            <person name="Nasrallah M.E."/>
            <person name="Bergelson J."/>
            <person name="Carrington J.C."/>
            <person name="Gaut B.S."/>
            <person name="Schmutz J."/>
            <person name="Mayer K.F.X."/>
            <person name="Van de Peer Y."/>
            <person name="Grigoriev I.V."/>
            <person name="Nordborg M."/>
            <person name="Weigel D."/>
            <person name="Guo Y.-L."/>
        </authorList>
    </citation>
    <scope>NUCLEOTIDE SEQUENCE [LARGE SCALE GENOMIC DNA]</scope>
    <source>
        <strain evidence="4">cv. MN47</strain>
    </source>
</reference>
<sequence length="283" mass="31436">MAANQVAKSTGKYRATKHGFKISLMNTTVISRIPSISEEIYLDLANFPDILNEAGLNENILIGVRSISNCFEMSLLEINPTYPIVEEFVANLPPEVFPLTIQEDLPKESKLVKKKEYYNRFPRKTISELFEATECSKTAYKIPKVENEIVKKGKKPMFWCPTCKEDTPKVVPRYLLNIAVMDNTCDTKCKVFDKNAQELIGVSAEDLLEGNWEEEGLALTGNSSETTDVTAGNTSTPSSKQSVDDCSEEGEGQCSTTKKPCVASIRDDIEKEKIQGDKEAGAK</sequence>
<dbReference type="HOGENOM" id="CLU_984640_0_0_1"/>